<feature type="active site" description="Phosphoserine intermediate" evidence="13">
    <location>
        <position position="222"/>
    </location>
</feature>
<dbReference type="InterPro" id="IPR001952">
    <property type="entry name" value="Alkaline_phosphatase"/>
</dbReference>
<keyword evidence="7" id="KW-0378">Hydrolase</keyword>
<feature type="binding site" evidence="14">
    <location>
        <position position="484"/>
    </location>
    <ligand>
        <name>Zn(2+)</name>
        <dbReference type="ChEBI" id="CHEBI:29105"/>
        <label>2</label>
    </ligand>
</feature>
<feature type="binding site" evidence="14">
    <location>
        <position position="285"/>
    </location>
    <ligand>
        <name>Mg(2+)</name>
        <dbReference type="ChEBI" id="CHEBI:18420"/>
    </ligand>
</feature>
<dbReference type="PRINTS" id="PR00113">
    <property type="entry name" value="ALKPHPHTASE"/>
</dbReference>
<protein>
    <recommendedName>
        <fullName evidence="3">alkaline phosphatase</fullName>
        <ecNumber evidence="3">3.1.3.1</ecNumber>
    </recommendedName>
</protein>
<dbReference type="CDD" id="cd16012">
    <property type="entry name" value="ALP"/>
    <property type="match status" value="1"/>
</dbReference>
<evidence type="ECO:0000256" key="5">
    <source>
        <dbReference type="ARBA" id="ARBA00022622"/>
    </source>
</evidence>
<evidence type="ECO:0000256" key="6">
    <source>
        <dbReference type="ARBA" id="ARBA00022723"/>
    </source>
</evidence>
<gene>
    <name evidence="16" type="ORF">QE152_g7448</name>
</gene>
<evidence type="ECO:0000313" key="16">
    <source>
        <dbReference type="EMBL" id="KAK9744825.1"/>
    </source>
</evidence>
<dbReference type="PANTHER" id="PTHR11596:SF91">
    <property type="entry name" value="ALKALINE PHOSPHATASE-RELATED"/>
    <property type="match status" value="1"/>
</dbReference>
<feature type="binding site" evidence="14">
    <location>
        <position position="442"/>
    </location>
    <ligand>
        <name>Zn(2+)</name>
        <dbReference type="ChEBI" id="CHEBI:29105"/>
        <label>2</label>
    </ligand>
</feature>
<keyword evidence="9 14" id="KW-0460">Magnesium</keyword>
<keyword evidence="10" id="KW-0472">Membrane</keyword>
<dbReference type="InterPro" id="IPR017850">
    <property type="entry name" value="Alkaline_phosphatase_core_sf"/>
</dbReference>
<dbReference type="SUPFAM" id="SSF53098">
    <property type="entry name" value="Ribonuclease H-like"/>
    <property type="match status" value="1"/>
</dbReference>
<keyword evidence="8 14" id="KW-0862">Zinc</keyword>
<comment type="caution">
    <text evidence="16">The sequence shown here is derived from an EMBL/GenBank/DDBJ whole genome shotgun (WGS) entry which is preliminary data.</text>
</comment>
<evidence type="ECO:0000256" key="10">
    <source>
        <dbReference type="ARBA" id="ARBA00023136"/>
    </source>
</evidence>
<evidence type="ECO:0000256" key="8">
    <source>
        <dbReference type="ARBA" id="ARBA00022833"/>
    </source>
</evidence>
<feature type="binding site" evidence="14">
    <location>
        <position position="172"/>
    </location>
    <ligand>
        <name>Zn(2+)</name>
        <dbReference type="ChEBI" id="CHEBI:29105"/>
        <label>2</label>
    </ligand>
</feature>
<proteinExistence type="inferred from homology"/>
<feature type="binding site" evidence="14">
    <location>
        <position position="172"/>
    </location>
    <ligand>
        <name>Mg(2+)</name>
        <dbReference type="ChEBI" id="CHEBI:18420"/>
    </ligand>
</feature>
<dbReference type="GO" id="GO:0046872">
    <property type="term" value="F:metal ion binding"/>
    <property type="evidence" value="ECO:0007669"/>
    <property type="project" value="UniProtKB-KW"/>
</dbReference>
<keyword evidence="17" id="KW-1185">Reference proteome</keyword>
<feature type="binding site" evidence="14">
    <location>
        <position position="287"/>
    </location>
    <ligand>
        <name>Mg(2+)</name>
        <dbReference type="ChEBI" id="CHEBI:18420"/>
    </ligand>
</feature>
<evidence type="ECO:0000256" key="7">
    <source>
        <dbReference type="ARBA" id="ARBA00022801"/>
    </source>
</evidence>
<keyword evidence="12" id="KW-0449">Lipoprotein</keyword>
<feature type="binding site" evidence="14">
    <location>
        <position position="446"/>
    </location>
    <ligand>
        <name>Zn(2+)</name>
        <dbReference type="ChEBI" id="CHEBI:29105"/>
        <label>2</label>
    </ligand>
</feature>
<sequence>MEERHTATSLKKKVLEIMNEWEIAYRCVAIVHDNASNTVLATRELSSHSICCFAHLLQLVLNTILEENSIKPKIIESSSIVHFKHLNIATVALRKKQIQLCLENHKLNDSYMHPKTYHRLEIRSVDNKDFPVNDLELHADFWRQNAQASLGEKLLRKLNTNIAKNVIMFLGDGMSIPTLKASRVYLGQLHNQSGEETELSFEKFPITGLSKTYCVNKQVPDSACTSTAYLGGVKSNEGTLGVTAAVKLNDCDSSLVEENRVSSIAKWSQDRGKKTGIVTTTRITHASPAGAYAHSANRDWESDSDGVDPNCKDIAYQLVHEEVGSKFNVILGGGRRNFLPKSVIDEDGETGSRSDGENLIQSWMAMKGNSKAKYVWNRKGLLNVSNDTEYLLGLFESDHCKYHLDADEADPSLAEMTETAINTLSHNNRNGYFLFVEGGRIDHAHHDTKAHKALDETVEFHKAIQAAVDLTNEEDTLIVVTSDHAHTMSVSGYGQRGNDIFGSPGTADDALPYATLSYANGPGYRKEVNGKRPIFRGGDSNSNNNDYMFPATVPLEFETHGGDDVAIFAKGPWSHLLTGVIEQHLIPHVMAYASCVGDGLTLCDESS</sequence>
<evidence type="ECO:0000256" key="9">
    <source>
        <dbReference type="ARBA" id="ARBA00022842"/>
    </source>
</evidence>
<keyword evidence="6 14" id="KW-0479">Metal-binding</keyword>
<comment type="cofactor">
    <cofactor evidence="14">
        <name>Mg(2+)</name>
        <dbReference type="ChEBI" id="CHEBI:18420"/>
    </cofactor>
    <text evidence="14">Binds 1 Mg(2+) ion.</text>
</comment>
<name>A0AAW1MFI7_POPJA</name>
<dbReference type="FunFam" id="3.40.720.10:FF:000008">
    <property type="entry name" value="Alkaline phosphatase"/>
    <property type="match status" value="1"/>
</dbReference>
<feature type="binding site" evidence="14">
    <location>
        <position position="437"/>
    </location>
    <ligand>
        <name>Mg(2+)</name>
        <dbReference type="ChEBI" id="CHEBI:18420"/>
    </ligand>
</feature>
<dbReference type="Gene3D" id="3.40.720.10">
    <property type="entry name" value="Alkaline Phosphatase, subunit A"/>
    <property type="match status" value="1"/>
</dbReference>
<reference evidence="16 17" key="1">
    <citation type="journal article" date="2024" name="BMC Genomics">
        <title>De novo assembly and annotation of Popillia japonica's genome with initial clues to its potential as an invasive pest.</title>
        <authorList>
            <person name="Cucini C."/>
            <person name="Boschi S."/>
            <person name="Funari R."/>
            <person name="Cardaioli E."/>
            <person name="Iannotti N."/>
            <person name="Marturano G."/>
            <person name="Paoli F."/>
            <person name="Bruttini M."/>
            <person name="Carapelli A."/>
            <person name="Frati F."/>
            <person name="Nardi F."/>
        </authorList>
    </citation>
    <scope>NUCLEOTIDE SEQUENCE [LARGE SCALE GENOMIC DNA]</scope>
    <source>
        <strain evidence="16">DMR45628</strain>
    </source>
</reference>
<comment type="similarity">
    <text evidence="2 15">Belongs to the alkaline phosphatase family.</text>
</comment>
<evidence type="ECO:0000256" key="15">
    <source>
        <dbReference type="RuleBase" id="RU003946"/>
    </source>
</evidence>
<keyword evidence="5" id="KW-0336">GPI-anchor</keyword>
<evidence type="ECO:0000256" key="2">
    <source>
        <dbReference type="ARBA" id="ARBA00005984"/>
    </source>
</evidence>
<keyword evidence="11" id="KW-0325">Glycoprotein</keyword>
<evidence type="ECO:0000256" key="12">
    <source>
        <dbReference type="ARBA" id="ARBA00023288"/>
    </source>
</evidence>
<evidence type="ECO:0000256" key="11">
    <source>
        <dbReference type="ARBA" id="ARBA00023180"/>
    </source>
</evidence>
<dbReference type="GO" id="GO:0005886">
    <property type="term" value="C:plasma membrane"/>
    <property type="evidence" value="ECO:0007669"/>
    <property type="project" value="UniProtKB-SubCell"/>
</dbReference>
<dbReference type="Pfam" id="PF00245">
    <property type="entry name" value="Alk_phosphatase"/>
    <property type="match status" value="1"/>
</dbReference>
<evidence type="ECO:0000256" key="14">
    <source>
        <dbReference type="PIRSR" id="PIRSR601952-2"/>
    </source>
</evidence>
<dbReference type="SMART" id="SM00098">
    <property type="entry name" value="alkPPc"/>
    <property type="match status" value="1"/>
</dbReference>
<comment type="cofactor">
    <cofactor evidence="14">
        <name>Zn(2+)</name>
        <dbReference type="ChEBI" id="CHEBI:29105"/>
    </cofactor>
    <text evidence="14">Binds 2 Zn(2+) ions.</text>
</comment>
<comment type="subcellular location">
    <subcellularLocation>
        <location evidence="1">Cell membrane</location>
        <topology evidence="1">Lipid-anchor</topology>
        <topology evidence="1">GPI-anchor</topology>
    </subcellularLocation>
</comment>
<evidence type="ECO:0000256" key="4">
    <source>
        <dbReference type="ARBA" id="ARBA00022475"/>
    </source>
</evidence>
<evidence type="ECO:0000256" key="1">
    <source>
        <dbReference type="ARBA" id="ARBA00004609"/>
    </source>
</evidence>
<evidence type="ECO:0000256" key="3">
    <source>
        <dbReference type="ARBA" id="ARBA00012647"/>
    </source>
</evidence>
<evidence type="ECO:0000313" key="17">
    <source>
        <dbReference type="Proteomes" id="UP001458880"/>
    </source>
</evidence>
<keyword evidence="4" id="KW-1003">Cell membrane</keyword>
<dbReference type="GO" id="GO:0098552">
    <property type="term" value="C:side of membrane"/>
    <property type="evidence" value="ECO:0007669"/>
    <property type="project" value="UniProtKB-KW"/>
</dbReference>
<dbReference type="GO" id="GO:0004035">
    <property type="term" value="F:alkaline phosphatase activity"/>
    <property type="evidence" value="ECO:0007669"/>
    <property type="project" value="UniProtKB-EC"/>
</dbReference>
<dbReference type="Proteomes" id="UP001458880">
    <property type="component" value="Unassembled WGS sequence"/>
</dbReference>
<organism evidence="16 17">
    <name type="scientific">Popillia japonica</name>
    <name type="common">Japanese beetle</name>
    <dbReference type="NCBI Taxonomy" id="7064"/>
    <lineage>
        <taxon>Eukaryota</taxon>
        <taxon>Metazoa</taxon>
        <taxon>Ecdysozoa</taxon>
        <taxon>Arthropoda</taxon>
        <taxon>Hexapoda</taxon>
        <taxon>Insecta</taxon>
        <taxon>Pterygota</taxon>
        <taxon>Neoptera</taxon>
        <taxon>Endopterygota</taxon>
        <taxon>Coleoptera</taxon>
        <taxon>Polyphaga</taxon>
        <taxon>Scarabaeiformia</taxon>
        <taxon>Scarabaeidae</taxon>
        <taxon>Rutelinae</taxon>
        <taxon>Popillia</taxon>
    </lineage>
</organism>
<accession>A0AAW1MFI7</accession>
<dbReference type="AlphaFoldDB" id="A0AAW1MFI7"/>
<feature type="binding site" evidence="14">
    <location>
        <position position="560"/>
    </location>
    <ligand>
        <name>Zn(2+)</name>
        <dbReference type="ChEBI" id="CHEBI:29105"/>
        <label>2</label>
    </ligand>
</feature>
<dbReference type="EC" id="3.1.3.1" evidence="3"/>
<dbReference type="EMBL" id="JASPKY010000055">
    <property type="protein sequence ID" value="KAK9744825.1"/>
    <property type="molecule type" value="Genomic_DNA"/>
</dbReference>
<dbReference type="PANTHER" id="PTHR11596">
    <property type="entry name" value="ALKALINE PHOSPHATASE"/>
    <property type="match status" value="1"/>
</dbReference>
<feature type="binding site" evidence="14">
    <location>
        <position position="483"/>
    </location>
    <ligand>
        <name>Zn(2+)</name>
        <dbReference type="ChEBI" id="CHEBI:29105"/>
        <label>2</label>
    </ligand>
</feature>
<dbReference type="SUPFAM" id="SSF53649">
    <property type="entry name" value="Alkaline phosphatase-like"/>
    <property type="match status" value="1"/>
</dbReference>
<dbReference type="InterPro" id="IPR012337">
    <property type="entry name" value="RNaseH-like_sf"/>
</dbReference>
<evidence type="ECO:0000256" key="13">
    <source>
        <dbReference type="PIRSR" id="PIRSR601952-1"/>
    </source>
</evidence>